<name>A0A8J3Q5D0_9ACTN</name>
<protein>
    <recommendedName>
        <fullName evidence="3">DUF885 domain-containing protein</fullName>
    </recommendedName>
</protein>
<proteinExistence type="predicted"/>
<dbReference type="InterPro" id="IPR010281">
    <property type="entry name" value="DUF885"/>
</dbReference>
<accession>A0A8J3Q5D0</accession>
<keyword evidence="2" id="KW-1185">Reference proteome</keyword>
<dbReference type="PANTHER" id="PTHR33361">
    <property type="entry name" value="GLR0591 PROTEIN"/>
    <property type="match status" value="1"/>
</dbReference>
<reference evidence="1" key="1">
    <citation type="submission" date="2021-01" db="EMBL/GenBank/DDBJ databases">
        <title>Whole genome shotgun sequence of Rhizocola hellebori NBRC 109834.</title>
        <authorList>
            <person name="Komaki H."/>
            <person name="Tamura T."/>
        </authorList>
    </citation>
    <scope>NUCLEOTIDE SEQUENCE</scope>
    <source>
        <strain evidence="1">NBRC 109834</strain>
    </source>
</reference>
<comment type="caution">
    <text evidence="1">The sequence shown here is derived from an EMBL/GenBank/DDBJ whole genome shotgun (WGS) entry which is preliminary data.</text>
</comment>
<dbReference type="AlphaFoldDB" id="A0A8J3Q5D0"/>
<gene>
    <name evidence="1" type="ORF">Rhe02_21180</name>
</gene>
<evidence type="ECO:0000313" key="1">
    <source>
        <dbReference type="EMBL" id="GIH04051.1"/>
    </source>
</evidence>
<dbReference type="EMBL" id="BONY01000010">
    <property type="protein sequence ID" value="GIH04051.1"/>
    <property type="molecule type" value="Genomic_DNA"/>
</dbReference>
<organism evidence="1 2">
    <name type="scientific">Rhizocola hellebori</name>
    <dbReference type="NCBI Taxonomy" id="1392758"/>
    <lineage>
        <taxon>Bacteria</taxon>
        <taxon>Bacillati</taxon>
        <taxon>Actinomycetota</taxon>
        <taxon>Actinomycetes</taxon>
        <taxon>Micromonosporales</taxon>
        <taxon>Micromonosporaceae</taxon>
        <taxon>Rhizocola</taxon>
    </lineage>
</organism>
<dbReference type="RefSeq" id="WP_203907943.1">
    <property type="nucleotide sequence ID" value="NZ_BONY01000010.1"/>
</dbReference>
<evidence type="ECO:0000313" key="2">
    <source>
        <dbReference type="Proteomes" id="UP000612899"/>
    </source>
</evidence>
<sequence length="546" mass="59754">MTPIFALCDTYVRRSCELNPAAATYQGVPGDFAPGTDFSPDGYAARAALQRTTLATLATLLPHGRADQLAAAHLRERLEAELAWYDSGEALRPLRTPFGLLQALRDNVDLMPAQNEQDWSGVLARVQATPGMLAGLRASLAEGAAQGVVAARRQAVEGAAQAQRYADKAGFRAVAERYGSGPLAAELAVAVDRAHAAFAETARFLREEYAHKAAEADGVGPDRYAVSARLALGADLDLVDAYHWGWAELHQIEDQMSVEAGRVLPGAGIEQAMAHLNATEYVDDTDAYRAWLRDRHDEAIERLHGVHFDIAEPLRTVDINVLLHSSAGAPYYTPPSEDLKRPGRTWWPASGRERFGIWAELTTVFHEGVPGHHLQLGQTRVTGQTLSRFSRLTGISGHGEGWALYAENLADELGFFQTPGQRLGMLKASALRAARVVCDIGLHLDLPLPAQEAARHSPRWSFATMVEVLRDRGRLAEHRVHAEAVRYCGWPAQAISYKLGQRAWLAARDEARQRLGSRFDLKQWHTEALSLGPVGLATLAQTLRTM</sequence>
<dbReference type="Proteomes" id="UP000612899">
    <property type="component" value="Unassembled WGS sequence"/>
</dbReference>
<dbReference type="PANTHER" id="PTHR33361:SF2">
    <property type="entry name" value="DUF885 DOMAIN-CONTAINING PROTEIN"/>
    <property type="match status" value="1"/>
</dbReference>
<evidence type="ECO:0008006" key="3">
    <source>
        <dbReference type="Google" id="ProtNLM"/>
    </source>
</evidence>
<dbReference type="Pfam" id="PF05960">
    <property type="entry name" value="DUF885"/>
    <property type="match status" value="1"/>
</dbReference>